<dbReference type="GO" id="GO:0033615">
    <property type="term" value="P:mitochondrial proton-transporting ATP synthase complex assembly"/>
    <property type="evidence" value="ECO:0007669"/>
    <property type="project" value="TreeGrafter"/>
</dbReference>
<name>A0A4S4MTC9_9APHY</name>
<dbReference type="PANTHER" id="PTHR13126:SF0">
    <property type="entry name" value="ATP SYNTHASE MITOCHONDRIAL F1 COMPLEX ASSEMBLY FACTOR 1"/>
    <property type="match status" value="1"/>
</dbReference>
<dbReference type="OrthoDB" id="16535at2759"/>
<organism evidence="5 6">
    <name type="scientific">Antrodiella citrinella</name>
    <dbReference type="NCBI Taxonomy" id="2447956"/>
    <lineage>
        <taxon>Eukaryota</taxon>
        <taxon>Fungi</taxon>
        <taxon>Dikarya</taxon>
        <taxon>Basidiomycota</taxon>
        <taxon>Agaricomycotina</taxon>
        <taxon>Agaricomycetes</taxon>
        <taxon>Polyporales</taxon>
        <taxon>Steccherinaceae</taxon>
        <taxon>Antrodiella</taxon>
    </lineage>
</organism>
<evidence type="ECO:0000256" key="4">
    <source>
        <dbReference type="ARBA" id="ARBA00023128"/>
    </source>
</evidence>
<dbReference type="InterPro" id="IPR010591">
    <property type="entry name" value="ATP11"/>
</dbReference>
<proteinExistence type="inferred from homology"/>
<protein>
    <submittedName>
        <fullName evidence="5">Uncharacterized protein</fullName>
    </submittedName>
</protein>
<evidence type="ECO:0000256" key="1">
    <source>
        <dbReference type="ARBA" id="ARBA00004173"/>
    </source>
</evidence>
<dbReference type="GO" id="GO:0005739">
    <property type="term" value="C:mitochondrion"/>
    <property type="evidence" value="ECO:0007669"/>
    <property type="project" value="UniProtKB-SubCell"/>
</dbReference>
<comment type="similarity">
    <text evidence="2">Belongs to the ATP11 family.</text>
</comment>
<reference evidence="5 6" key="1">
    <citation type="submission" date="2019-02" db="EMBL/GenBank/DDBJ databases">
        <title>Genome sequencing of the rare red list fungi Antrodiella citrinella (Flaviporus citrinellus).</title>
        <authorList>
            <person name="Buettner E."/>
            <person name="Kellner H."/>
        </authorList>
    </citation>
    <scope>NUCLEOTIDE SEQUENCE [LARGE SCALE GENOMIC DNA]</scope>
    <source>
        <strain evidence="5 6">DSM 108506</strain>
    </source>
</reference>
<gene>
    <name evidence="5" type="ORF">EUX98_g5750</name>
</gene>
<dbReference type="PANTHER" id="PTHR13126">
    <property type="entry name" value="CHAPERONE ATP11"/>
    <property type="match status" value="1"/>
</dbReference>
<comment type="subcellular location">
    <subcellularLocation>
        <location evidence="1">Mitochondrion</location>
    </subcellularLocation>
</comment>
<sequence>MLNFEKLFAKPHTPEQISALWNVYHAARSGGTGRGYLSATIPLDKYEKMASFAKSYNKFILPLAREDAQVPGSDKPEGLVKTPTEFFYMQWDFHDSPPDPRPTSDPFAIAQSSAGPKTSTILFTPLIEYQTHNSFATPHLVITHYTDLATTHGVVLLRGEITPLNGQGGVKGTHYHLSQHHAQALALGVQHFYLWPGENMEREELVKTFHERPQDFKWEDILRLSPTTI</sequence>
<comment type="caution">
    <text evidence="5">The sequence shown here is derived from an EMBL/GenBank/DDBJ whole genome shotgun (WGS) entry which is preliminary data.</text>
</comment>
<evidence type="ECO:0000256" key="2">
    <source>
        <dbReference type="ARBA" id="ARBA00009116"/>
    </source>
</evidence>
<accession>A0A4S4MTC9</accession>
<dbReference type="EMBL" id="SGPM01000179">
    <property type="protein sequence ID" value="THH28431.1"/>
    <property type="molecule type" value="Genomic_DNA"/>
</dbReference>
<dbReference type="AlphaFoldDB" id="A0A4S4MTC9"/>
<dbReference type="Pfam" id="PF06644">
    <property type="entry name" value="ATP11"/>
    <property type="match status" value="1"/>
</dbReference>
<evidence type="ECO:0000313" key="5">
    <source>
        <dbReference type="EMBL" id="THH28431.1"/>
    </source>
</evidence>
<keyword evidence="4" id="KW-0496">Mitochondrion</keyword>
<keyword evidence="6" id="KW-1185">Reference proteome</keyword>
<keyword evidence="3" id="KW-0809">Transit peptide</keyword>
<evidence type="ECO:0000313" key="6">
    <source>
        <dbReference type="Proteomes" id="UP000308730"/>
    </source>
</evidence>
<dbReference type="Proteomes" id="UP000308730">
    <property type="component" value="Unassembled WGS sequence"/>
</dbReference>
<evidence type="ECO:0000256" key="3">
    <source>
        <dbReference type="ARBA" id="ARBA00022946"/>
    </source>
</evidence>